<dbReference type="AlphaFoldDB" id="F8NXV5"/>
<dbReference type="KEGG" id="sla:SERLADRAFT_408620"/>
<evidence type="ECO:0000313" key="2">
    <source>
        <dbReference type="EMBL" id="EGO24771.1"/>
    </source>
</evidence>
<organism>
    <name type="scientific">Serpula lacrymans var. lacrymans (strain S7.9)</name>
    <name type="common">Dry rot fungus</name>
    <dbReference type="NCBI Taxonomy" id="578457"/>
    <lineage>
        <taxon>Eukaryota</taxon>
        <taxon>Fungi</taxon>
        <taxon>Dikarya</taxon>
        <taxon>Basidiomycota</taxon>
        <taxon>Agaricomycotina</taxon>
        <taxon>Agaricomycetes</taxon>
        <taxon>Agaricomycetidae</taxon>
        <taxon>Boletales</taxon>
        <taxon>Coniophorineae</taxon>
        <taxon>Serpulaceae</taxon>
        <taxon>Serpula</taxon>
    </lineage>
</organism>
<proteinExistence type="predicted"/>
<sequence length="146" mass="16014">MTRRVAQRPKLSIRAAPQSASTMSMDVPDADAKISKISGRRPSIDPSSSPNDTLISSSPEGLVKGKKQKSSDWECIEPPHIHASKPPTVPPASDFDLLLQLDNWSRPGLSVAAFKKLFASCICGLVMTRRAFKIWSRKPSPNLDKF</sequence>
<dbReference type="OrthoDB" id="2611509at2759"/>
<dbReference type="GeneID" id="18812766"/>
<feature type="region of interest" description="Disordered" evidence="1">
    <location>
        <begin position="1"/>
        <end position="69"/>
    </location>
</feature>
<reference evidence="2" key="1">
    <citation type="submission" date="2011-04" db="EMBL/GenBank/DDBJ databases">
        <title>Evolution of plant cell wall degrading machinery underlies the functional diversity of forest fungi.</title>
        <authorList>
            <consortium name="US DOE Joint Genome Institute (JGI-PGF)"/>
            <person name="Eastwood D.C."/>
            <person name="Floudas D."/>
            <person name="Binder M."/>
            <person name="Majcherczyk A."/>
            <person name="Schneider P."/>
            <person name="Aerts A."/>
            <person name="Asiegbu F.O."/>
            <person name="Baker S.E."/>
            <person name="Barry K."/>
            <person name="Bendiksby M."/>
            <person name="Blumentritt M."/>
            <person name="Coutinho P.M."/>
            <person name="Cullen D."/>
            <person name="Cullen D."/>
            <person name="Gathman A."/>
            <person name="Goodell B."/>
            <person name="Henrissat B."/>
            <person name="Ihrmark K."/>
            <person name="Kauserud H."/>
            <person name="Kohler A."/>
            <person name="LaButti K."/>
            <person name="Lapidus A."/>
            <person name="Lavin J.L."/>
            <person name="Lee Y.-H."/>
            <person name="Lindquist E."/>
            <person name="Lilly W."/>
            <person name="Lucas S."/>
            <person name="Morin E."/>
            <person name="Murat C."/>
            <person name="Oguiza J.A."/>
            <person name="Park J."/>
            <person name="Pisabarro A.G."/>
            <person name="Riley R."/>
            <person name="Rosling A."/>
            <person name="Salamov A."/>
            <person name="Schmidt O."/>
            <person name="Schmutz J."/>
            <person name="Skrede I."/>
            <person name="Stenlid J."/>
            <person name="Wiebenga A."/>
            <person name="Xie X."/>
            <person name="Kues U."/>
            <person name="Hibbett D.S."/>
            <person name="Hoffmeister D."/>
            <person name="Hogberg N."/>
            <person name="Martin F."/>
            <person name="Grigoriev I.V."/>
            <person name="Watkinson S.C."/>
        </authorList>
    </citation>
    <scope>NUCLEOTIDE SEQUENCE</scope>
    <source>
        <strain evidence="2">S7.9</strain>
    </source>
</reference>
<feature type="compositionally biased region" description="Polar residues" evidence="1">
    <location>
        <begin position="45"/>
        <end position="59"/>
    </location>
</feature>
<accession>F8NXV5</accession>
<evidence type="ECO:0000256" key="1">
    <source>
        <dbReference type="SAM" id="MobiDB-lite"/>
    </source>
</evidence>
<dbReference type="RefSeq" id="XP_007318790.1">
    <property type="nucleotide sequence ID" value="XM_007318728.1"/>
</dbReference>
<dbReference type="Proteomes" id="UP000008064">
    <property type="component" value="Unassembled WGS sequence"/>
</dbReference>
<dbReference type="EMBL" id="GL945434">
    <property type="protein sequence ID" value="EGO24771.1"/>
    <property type="molecule type" value="Genomic_DNA"/>
</dbReference>
<name>F8NXV5_SERL9</name>
<dbReference type="HOGENOM" id="CLU_1778597_0_0_1"/>
<protein>
    <submittedName>
        <fullName evidence="2">Uncharacterized protein</fullName>
    </submittedName>
</protein>
<gene>
    <name evidence="2" type="ORF">SERLADRAFT_408620</name>
</gene>